<keyword evidence="2" id="KW-1185">Reference proteome</keyword>
<reference evidence="1 2" key="1">
    <citation type="submission" date="2020-06" db="EMBL/GenBank/DDBJ databases">
        <authorList>
            <person name="Li R."/>
            <person name="Bekaert M."/>
        </authorList>
    </citation>
    <scope>NUCLEOTIDE SEQUENCE [LARGE SCALE GENOMIC DNA]</scope>
    <source>
        <strain evidence="2">wild</strain>
    </source>
</reference>
<evidence type="ECO:0000313" key="2">
    <source>
        <dbReference type="Proteomes" id="UP000507470"/>
    </source>
</evidence>
<gene>
    <name evidence="1" type="ORF">MCOR_38919</name>
</gene>
<dbReference type="AlphaFoldDB" id="A0A6J8D915"/>
<dbReference type="Proteomes" id="UP000507470">
    <property type="component" value="Unassembled WGS sequence"/>
</dbReference>
<accession>A0A6J8D915</accession>
<protein>
    <submittedName>
        <fullName evidence="1">Uncharacterized protein</fullName>
    </submittedName>
</protein>
<evidence type="ECO:0000313" key="1">
    <source>
        <dbReference type="EMBL" id="CAC5405208.1"/>
    </source>
</evidence>
<organism evidence="1 2">
    <name type="scientific">Mytilus coruscus</name>
    <name type="common">Sea mussel</name>
    <dbReference type="NCBI Taxonomy" id="42192"/>
    <lineage>
        <taxon>Eukaryota</taxon>
        <taxon>Metazoa</taxon>
        <taxon>Spiralia</taxon>
        <taxon>Lophotrochozoa</taxon>
        <taxon>Mollusca</taxon>
        <taxon>Bivalvia</taxon>
        <taxon>Autobranchia</taxon>
        <taxon>Pteriomorphia</taxon>
        <taxon>Mytilida</taxon>
        <taxon>Mytiloidea</taxon>
        <taxon>Mytilidae</taxon>
        <taxon>Mytilinae</taxon>
        <taxon>Mytilus</taxon>
    </lineage>
</organism>
<dbReference type="EMBL" id="CACVKT020007108">
    <property type="protein sequence ID" value="CAC5405208.1"/>
    <property type="molecule type" value="Genomic_DNA"/>
</dbReference>
<sequence>MVDTPTIPLVEKCEVPQGNLVAPALLTGDQEGPVANVMRELIGAVLPIENSSSLTRLLPQQRQLWHVMRRSKKVGTPPQTLQRPPVNSGTTALRVTIASVRCGPNRRQWDPGIPYLYTGINTVQVKKNETKLFTTENGSAQPPGSNKIEDLQPLSVQGLVCIKTGKSWHTIQRRTIHSCLGSQFVENPLY</sequence>
<name>A0A6J8D915_MYTCO</name>
<proteinExistence type="predicted"/>